<dbReference type="OrthoDB" id="249070at2"/>
<dbReference type="InterPro" id="IPR011990">
    <property type="entry name" value="TPR-like_helical_dom_sf"/>
</dbReference>
<keyword evidence="2" id="KW-1185">Reference proteome</keyword>
<accession>A0A5C1ANX9</accession>
<proteinExistence type="predicted"/>
<dbReference type="EMBL" id="CP042425">
    <property type="protein sequence ID" value="QEL18568.1"/>
    <property type="molecule type" value="Genomic_DNA"/>
</dbReference>
<evidence type="ECO:0000313" key="2">
    <source>
        <dbReference type="Proteomes" id="UP000324974"/>
    </source>
</evidence>
<dbReference type="KEGG" id="lrs:PX52LOC_05600"/>
<reference evidence="2" key="1">
    <citation type="submission" date="2019-08" db="EMBL/GenBank/DDBJ databases">
        <title>Limnoglobus roseus gen. nov., sp. nov., a novel freshwater planctomycete with a giant genome from the family Gemmataceae.</title>
        <authorList>
            <person name="Kulichevskaya I.S."/>
            <person name="Naumoff D.G."/>
            <person name="Miroshnikov K."/>
            <person name="Ivanova A."/>
            <person name="Philippov D.A."/>
            <person name="Hakobyan A."/>
            <person name="Rijpstra I.C."/>
            <person name="Sinninghe Damste J.S."/>
            <person name="Liesack W."/>
            <person name="Dedysh S.N."/>
        </authorList>
    </citation>
    <scope>NUCLEOTIDE SEQUENCE [LARGE SCALE GENOMIC DNA]</scope>
    <source>
        <strain evidence="2">PX52</strain>
    </source>
</reference>
<dbReference type="AlphaFoldDB" id="A0A5C1ANX9"/>
<dbReference type="Proteomes" id="UP000324974">
    <property type="component" value="Chromosome"/>
</dbReference>
<organism evidence="1 2">
    <name type="scientific">Limnoglobus roseus</name>
    <dbReference type="NCBI Taxonomy" id="2598579"/>
    <lineage>
        <taxon>Bacteria</taxon>
        <taxon>Pseudomonadati</taxon>
        <taxon>Planctomycetota</taxon>
        <taxon>Planctomycetia</taxon>
        <taxon>Gemmatales</taxon>
        <taxon>Gemmataceae</taxon>
        <taxon>Limnoglobus</taxon>
    </lineage>
</organism>
<sequence length="393" mass="43050">MNHPTRPRWFAVLVVVACVTSARADKPADRKYELDAPPLTIFDRLEGLKLGDVPRLPDDERKLLLAAWGRKEQPPAEVEADVIFDAMLFASGVEEAEPRRKYRERFDALLADAKAAVKDAKTDRDRGEGVMNLLHATVMKKGYEGTQTSLAAVFDTGTYNCVSASAMYYLVASRVGLKLQGISIPGSEYQPGHASLDLIDGPDRVQIEPTNPDRFDWAAKLKRPGVQVIGVVPDREKGHAVDALGIAAMIYSNRGVALAQEKPARRLAAARCYLAALALDPTDGTASKNLLSVFVNWGPDLMADKKYEDAVRALAFGLSFAPKAKALQNNHHVAWEKYLDAAVDAGDDPAAVALIARAAKAVPTEKDFRNSAHWFIRAGQRHAQAKDWACRWP</sequence>
<evidence type="ECO:0000313" key="1">
    <source>
        <dbReference type="EMBL" id="QEL18568.1"/>
    </source>
</evidence>
<dbReference type="SUPFAM" id="SSF48452">
    <property type="entry name" value="TPR-like"/>
    <property type="match status" value="1"/>
</dbReference>
<protein>
    <recommendedName>
        <fullName evidence="3">Protein SirB1 N-terminal domain-containing protein</fullName>
    </recommendedName>
</protein>
<evidence type="ECO:0008006" key="3">
    <source>
        <dbReference type="Google" id="ProtNLM"/>
    </source>
</evidence>
<gene>
    <name evidence="1" type="ORF">PX52LOC_05600</name>
</gene>
<name>A0A5C1ANX9_9BACT</name>
<dbReference type="RefSeq" id="WP_149113064.1">
    <property type="nucleotide sequence ID" value="NZ_CP042425.1"/>
</dbReference>
<dbReference type="Gene3D" id="1.25.40.10">
    <property type="entry name" value="Tetratricopeptide repeat domain"/>
    <property type="match status" value="1"/>
</dbReference>